<proteinExistence type="predicted"/>
<dbReference type="GO" id="GO:0005886">
    <property type="term" value="C:plasma membrane"/>
    <property type="evidence" value="ECO:0007669"/>
    <property type="project" value="UniProtKB-SubCell"/>
</dbReference>
<dbReference type="VEuPathDB" id="FungiDB:H310_06342"/>
<keyword evidence="4 7" id="KW-1133">Transmembrane helix</keyword>
<dbReference type="VEuPathDB" id="FungiDB:H310_08796"/>
<feature type="transmembrane region" description="Helical" evidence="7">
    <location>
        <begin position="626"/>
        <end position="645"/>
    </location>
</feature>
<dbReference type="Pfam" id="PF00324">
    <property type="entry name" value="AA_permease"/>
    <property type="match status" value="1"/>
</dbReference>
<dbReference type="Pfam" id="PF13520">
    <property type="entry name" value="AA_permease_2"/>
    <property type="match status" value="1"/>
</dbReference>
<protein>
    <recommendedName>
        <fullName evidence="9">Amino acid permease/ SLC12A domain-containing protein</fullName>
    </recommendedName>
</protein>
<evidence type="ECO:0000313" key="11">
    <source>
        <dbReference type="Proteomes" id="UP000285060"/>
    </source>
</evidence>
<keyword evidence="11" id="KW-1185">Reference proteome</keyword>
<feature type="transmembrane region" description="Helical" evidence="7">
    <location>
        <begin position="555"/>
        <end position="586"/>
    </location>
</feature>
<gene>
    <name evidence="10" type="ORF">DYB32_010333</name>
</gene>
<feature type="transmembrane region" description="Helical" evidence="7">
    <location>
        <begin position="888"/>
        <end position="907"/>
    </location>
</feature>
<feature type="transmembrane region" description="Helical" evidence="7">
    <location>
        <begin position="135"/>
        <end position="155"/>
    </location>
</feature>
<feature type="transmembrane region" description="Helical" evidence="7">
    <location>
        <begin position="366"/>
        <end position="384"/>
    </location>
</feature>
<dbReference type="GO" id="GO:0022857">
    <property type="term" value="F:transmembrane transporter activity"/>
    <property type="evidence" value="ECO:0007669"/>
    <property type="project" value="InterPro"/>
</dbReference>
<sequence>MTCAYMCMCLCMAEVSSMVVFEGGAFGLARCTWGFYAGFIIGCCEGVQYILYVTCSFVALGRMGAAFWPLIVDHPYVSWFLSYVLSSAMLIVGGRVYWRWNMMLALVSFLILVVYVCGSLPYVDIAAHGGGSAYYFVGGFAQFMAVFPLTAWYYVGVESLNRLCAEVVEPRVTVPIGQLACMLTLVTTAVFVFFVTISIKPGMPDVATSLAPMNHGFNRMFNCTDDVSMWLALPATFATGQGFVQAYTKVISCMSGSHLLPAILHRKHAGFQTPTYAIVVTSAISFGLCFVDYYCALDAVLFNTCIFLGCISYLSQCVGYIYLKKNFRTMERKFQSPVGKAGAIYAIAIWVVTMIAILGFQGDAQASFLFVLGILGVATVYYHIYAKHKQTFSDEERKALFFAHVANHNNSKRSHHSRGKGKPLSTLLKKIGLKNVSTTPLRPSTNGTSTTAVPADPNVRHLGDVGAKKKRSSGASKGPSMKESQSFNLWAVGITVVIGGQYFSWNAGLSAGTVSYGIASIMMGFAYLSLCMSMAEVSSMVPFEGGAFGLARCTWGFYAGFIVGCCEAVQYILYVTCAFVALGRMVAQFWPLIADHQYISWGISYVLSSGMLIVGGNVYWRWNMALALLSFSILIVYVCGSLPYVDIATHGGGTALHFVGGFNHFMAVFPLTAWYYVGVESLNRLCAEVVEPRRSIPMGQMACMYTLFATSIMVFFVTISVDPGMPSVATSLAIMNPVFNKLFNCTDDISTLLALPATFATGQGFVQAYMKIISCMAGSKLIPVVLHEKHPKWHTPVYAIVVASCVSFGLCFVDFYASLDTTVFNTCIFLGCISYLSQCVGYLYLKKNFRSMERKYKSPFGRAGAIYASAVWLWTMVSIANYQGDGHTSVLIAVGVLGVCTVYYYAVAKER</sequence>
<evidence type="ECO:0000256" key="5">
    <source>
        <dbReference type="ARBA" id="ARBA00023136"/>
    </source>
</evidence>
<dbReference type="EMBL" id="QUSY01003097">
    <property type="protein sequence ID" value="RHY18767.1"/>
    <property type="molecule type" value="Genomic_DNA"/>
</dbReference>
<evidence type="ECO:0000256" key="2">
    <source>
        <dbReference type="ARBA" id="ARBA00022475"/>
    </source>
</evidence>
<organism evidence="10 11">
    <name type="scientific">Aphanomyces invadans</name>
    <dbReference type="NCBI Taxonomy" id="157072"/>
    <lineage>
        <taxon>Eukaryota</taxon>
        <taxon>Sar</taxon>
        <taxon>Stramenopiles</taxon>
        <taxon>Oomycota</taxon>
        <taxon>Saprolegniomycetes</taxon>
        <taxon>Saprolegniales</taxon>
        <taxon>Verrucalvaceae</taxon>
        <taxon>Aphanomyces</taxon>
    </lineage>
</organism>
<feature type="transmembrane region" description="Helical" evidence="7">
    <location>
        <begin position="823"/>
        <end position="845"/>
    </location>
</feature>
<feature type="transmembrane region" description="Helical" evidence="7">
    <location>
        <begin position="175"/>
        <end position="195"/>
    </location>
</feature>
<dbReference type="Proteomes" id="UP000285060">
    <property type="component" value="Unassembled WGS sequence"/>
</dbReference>
<dbReference type="PANTHER" id="PTHR42770:SF7">
    <property type="entry name" value="MEMBRANE PROTEIN"/>
    <property type="match status" value="1"/>
</dbReference>
<keyword evidence="3 7" id="KW-0812">Transmembrane</keyword>
<keyword evidence="8" id="KW-0732">Signal</keyword>
<evidence type="ECO:0000259" key="9">
    <source>
        <dbReference type="Pfam" id="PF00324"/>
    </source>
</evidence>
<dbReference type="AlphaFoldDB" id="A0A3R6Y080"/>
<feature type="domain" description="Amino acid permease/ SLC12A" evidence="9">
    <location>
        <begin position="4"/>
        <end position="382"/>
    </location>
</feature>
<comment type="subcellular location">
    <subcellularLocation>
        <location evidence="1">Cell membrane</location>
        <topology evidence="1">Multi-pass membrane protein</topology>
    </subcellularLocation>
</comment>
<evidence type="ECO:0000256" key="3">
    <source>
        <dbReference type="ARBA" id="ARBA00022692"/>
    </source>
</evidence>
<feature type="transmembrane region" description="Helical" evidence="7">
    <location>
        <begin position="275"/>
        <end position="294"/>
    </location>
</feature>
<accession>A0A3R6Y080</accession>
<feature type="transmembrane region" description="Helical" evidence="7">
    <location>
        <begin position="104"/>
        <end position="123"/>
    </location>
</feature>
<feature type="region of interest" description="Disordered" evidence="6">
    <location>
        <begin position="463"/>
        <end position="482"/>
    </location>
</feature>
<feature type="non-terminal residue" evidence="10">
    <location>
        <position position="911"/>
    </location>
</feature>
<evidence type="ECO:0000256" key="7">
    <source>
        <dbReference type="SAM" id="Phobius"/>
    </source>
</evidence>
<feature type="transmembrane region" description="Helical" evidence="7">
    <location>
        <begin position="865"/>
        <end position="882"/>
    </location>
</feature>
<reference evidence="10 11" key="1">
    <citation type="submission" date="2018-08" db="EMBL/GenBank/DDBJ databases">
        <title>Aphanomyces genome sequencing and annotation.</title>
        <authorList>
            <person name="Minardi D."/>
            <person name="Oidtmann B."/>
            <person name="Van Der Giezen M."/>
            <person name="Studholme D.J."/>
        </authorList>
    </citation>
    <scope>NUCLEOTIDE SEQUENCE [LARGE SCALE GENOMIC DNA]</scope>
    <source>
        <strain evidence="10 11">NJM0002</strain>
    </source>
</reference>
<evidence type="ECO:0000313" key="10">
    <source>
        <dbReference type="EMBL" id="RHY18767.1"/>
    </source>
</evidence>
<evidence type="ECO:0000256" key="8">
    <source>
        <dbReference type="SAM" id="SignalP"/>
    </source>
</evidence>
<feature type="transmembrane region" description="Helical" evidence="7">
    <location>
        <begin position="343"/>
        <end position="360"/>
    </location>
</feature>
<feature type="chain" id="PRO_5018787282" description="Amino acid permease/ SLC12A domain-containing protein" evidence="8">
    <location>
        <begin position="18"/>
        <end position="911"/>
    </location>
</feature>
<dbReference type="InterPro" id="IPR004841">
    <property type="entry name" value="AA-permease/SLC12A_dom"/>
</dbReference>
<feature type="transmembrane region" description="Helical" evidence="7">
    <location>
        <begin position="657"/>
        <end position="677"/>
    </location>
</feature>
<evidence type="ECO:0000256" key="4">
    <source>
        <dbReference type="ARBA" id="ARBA00022989"/>
    </source>
</evidence>
<name>A0A3R6Y080_9STRA</name>
<evidence type="ECO:0000256" key="6">
    <source>
        <dbReference type="SAM" id="MobiDB-lite"/>
    </source>
</evidence>
<feature type="transmembrane region" description="Helical" evidence="7">
    <location>
        <begin position="702"/>
        <end position="721"/>
    </location>
</feature>
<dbReference type="InterPro" id="IPR050367">
    <property type="entry name" value="APC_superfamily"/>
</dbReference>
<evidence type="ECO:0000256" key="1">
    <source>
        <dbReference type="ARBA" id="ARBA00004651"/>
    </source>
</evidence>
<feature type="transmembrane region" description="Helical" evidence="7">
    <location>
        <begin position="76"/>
        <end position="98"/>
    </location>
</feature>
<feature type="transmembrane region" description="Helical" evidence="7">
    <location>
        <begin position="516"/>
        <end position="535"/>
    </location>
</feature>
<keyword evidence="5 7" id="KW-0472">Membrane</keyword>
<feature type="transmembrane region" description="Helical" evidence="7">
    <location>
        <begin position="487"/>
        <end position="504"/>
    </location>
</feature>
<dbReference type="Gene3D" id="1.20.1740.10">
    <property type="entry name" value="Amino acid/polyamine transporter I"/>
    <property type="match status" value="2"/>
</dbReference>
<feature type="transmembrane region" description="Helical" evidence="7">
    <location>
        <begin position="798"/>
        <end position="817"/>
    </location>
</feature>
<comment type="caution">
    <text evidence="10">The sequence shown here is derived from an EMBL/GenBank/DDBJ whole genome shotgun (WGS) entry which is preliminary data.</text>
</comment>
<keyword evidence="2" id="KW-1003">Cell membrane</keyword>
<feature type="transmembrane region" description="Helical" evidence="7">
    <location>
        <begin position="300"/>
        <end position="323"/>
    </location>
</feature>
<dbReference type="InterPro" id="IPR002293">
    <property type="entry name" value="AA/rel_permease1"/>
</dbReference>
<feature type="transmembrane region" description="Helical" evidence="7">
    <location>
        <begin position="598"/>
        <end position="619"/>
    </location>
</feature>
<feature type="signal peptide" evidence="8">
    <location>
        <begin position="1"/>
        <end position="17"/>
    </location>
</feature>
<dbReference type="PANTHER" id="PTHR42770">
    <property type="entry name" value="AMINO ACID TRANSPORTER-RELATED"/>
    <property type="match status" value="1"/>
</dbReference>